<sequence length="161" mass="18200">MSTLDLLLTQLKDNPINWALAAILVYILRYFTLSNKPQVIKAKHPNVIVFKNYTPVELLPYNGTEDSRILMGVNGSVYDVTQGRSFYGPGSPYANFAGHDASRGLAKNSFDPEMMVDPYGPIDKLEDLEADDWESLREWVKKKDIHILLYFSLNCVLGKSI</sequence>
<evidence type="ECO:0000256" key="3">
    <source>
        <dbReference type="ARBA" id="ARBA00022723"/>
    </source>
</evidence>
<evidence type="ECO:0000256" key="4">
    <source>
        <dbReference type="ARBA" id="ARBA00022824"/>
    </source>
</evidence>
<comment type="subcellular location">
    <subcellularLocation>
        <location evidence="1">Endoplasmic reticulum</location>
    </subcellularLocation>
</comment>
<keyword evidence="2" id="KW-0349">Heme</keyword>
<keyword evidence="5" id="KW-0408">Iron</keyword>
<evidence type="ECO:0000256" key="1">
    <source>
        <dbReference type="ARBA" id="ARBA00004240"/>
    </source>
</evidence>
<dbReference type="PANTHER" id="PTHR10281:SF72">
    <property type="entry name" value="NEUDESIN"/>
    <property type="match status" value="1"/>
</dbReference>
<keyword evidence="3" id="KW-0479">Metal-binding</keyword>
<dbReference type="Proteomes" id="UP000603453">
    <property type="component" value="Unassembled WGS sequence"/>
</dbReference>
<accession>A0A8H7R574</accession>
<dbReference type="GO" id="GO:0005783">
    <property type="term" value="C:endoplasmic reticulum"/>
    <property type="evidence" value="ECO:0007669"/>
    <property type="project" value="UniProtKB-SubCell"/>
</dbReference>
<dbReference type="GO" id="GO:0016020">
    <property type="term" value="C:membrane"/>
    <property type="evidence" value="ECO:0007669"/>
    <property type="project" value="TreeGrafter"/>
</dbReference>
<evidence type="ECO:0000313" key="10">
    <source>
        <dbReference type="Proteomes" id="UP000603453"/>
    </source>
</evidence>
<dbReference type="Pfam" id="PF00173">
    <property type="entry name" value="Cyt-b5"/>
    <property type="match status" value="1"/>
</dbReference>
<evidence type="ECO:0000256" key="6">
    <source>
        <dbReference type="ARBA" id="ARBA00038357"/>
    </source>
</evidence>
<dbReference type="PANTHER" id="PTHR10281">
    <property type="entry name" value="MEMBRANE-ASSOCIATED PROGESTERONE RECEPTOR COMPONENT-RELATED"/>
    <property type="match status" value="1"/>
</dbReference>
<dbReference type="InterPro" id="IPR001199">
    <property type="entry name" value="Cyt_B5-like_heme/steroid-bd"/>
</dbReference>
<evidence type="ECO:0000256" key="7">
    <source>
        <dbReference type="SAM" id="Phobius"/>
    </source>
</evidence>
<feature type="transmembrane region" description="Helical" evidence="7">
    <location>
        <begin position="16"/>
        <end position="33"/>
    </location>
</feature>
<dbReference type="Gene3D" id="3.10.120.10">
    <property type="entry name" value="Cytochrome b5-like heme/steroid binding domain"/>
    <property type="match status" value="1"/>
</dbReference>
<dbReference type="GO" id="GO:0046872">
    <property type="term" value="F:metal ion binding"/>
    <property type="evidence" value="ECO:0007669"/>
    <property type="project" value="UniProtKB-KW"/>
</dbReference>
<keyword evidence="7" id="KW-1133">Transmembrane helix</keyword>
<dbReference type="EMBL" id="JAEPRD010000042">
    <property type="protein sequence ID" value="KAG2204649.1"/>
    <property type="molecule type" value="Genomic_DNA"/>
</dbReference>
<keyword evidence="7" id="KW-0812">Transmembrane</keyword>
<evidence type="ECO:0000256" key="5">
    <source>
        <dbReference type="ARBA" id="ARBA00023004"/>
    </source>
</evidence>
<gene>
    <name evidence="9" type="ORF">INT47_011944</name>
</gene>
<dbReference type="InterPro" id="IPR036400">
    <property type="entry name" value="Cyt_B5-like_heme/steroid_sf"/>
</dbReference>
<dbReference type="OrthoDB" id="547796at2759"/>
<evidence type="ECO:0000313" key="9">
    <source>
        <dbReference type="EMBL" id="KAG2204649.1"/>
    </source>
</evidence>
<dbReference type="GO" id="GO:0020037">
    <property type="term" value="F:heme binding"/>
    <property type="evidence" value="ECO:0007669"/>
    <property type="project" value="UniProtKB-ARBA"/>
</dbReference>
<dbReference type="AlphaFoldDB" id="A0A8H7R574"/>
<dbReference type="SUPFAM" id="SSF55856">
    <property type="entry name" value="Cytochrome b5-like heme/steroid binding domain"/>
    <property type="match status" value="1"/>
</dbReference>
<reference evidence="9" key="1">
    <citation type="submission" date="2020-12" db="EMBL/GenBank/DDBJ databases">
        <title>Metabolic potential, ecology and presence of endohyphal bacteria is reflected in genomic diversity of Mucoromycotina.</title>
        <authorList>
            <person name="Muszewska A."/>
            <person name="Okrasinska A."/>
            <person name="Steczkiewicz K."/>
            <person name="Drgas O."/>
            <person name="Orlowska M."/>
            <person name="Perlinska-Lenart U."/>
            <person name="Aleksandrzak-Piekarczyk T."/>
            <person name="Szatraj K."/>
            <person name="Zielenkiewicz U."/>
            <person name="Pilsyk S."/>
            <person name="Malc E."/>
            <person name="Mieczkowski P."/>
            <person name="Kruszewska J.S."/>
            <person name="Biernat P."/>
            <person name="Pawlowska J."/>
        </authorList>
    </citation>
    <scope>NUCLEOTIDE SEQUENCE</scope>
    <source>
        <strain evidence="9">WA0000017839</strain>
    </source>
</reference>
<protein>
    <recommendedName>
        <fullName evidence="8">Cytochrome b5 heme-binding domain-containing protein</fullName>
    </recommendedName>
</protein>
<keyword evidence="4" id="KW-0256">Endoplasmic reticulum</keyword>
<comment type="caution">
    <text evidence="9">The sequence shown here is derived from an EMBL/GenBank/DDBJ whole genome shotgun (WGS) entry which is preliminary data.</text>
</comment>
<evidence type="ECO:0000256" key="2">
    <source>
        <dbReference type="ARBA" id="ARBA00022617"/>
    </source>
</evidence>
<evidence type="ECO:0000259" key="8">
    <source>
        <dbReference type="SMART" id="SM01117"/>
    </source>
</evidence>
<name>A0A8H7R574_9FUNG</name>
<keyword evidence="7" id="KW-0472">Membrane</keyword>
<feature type="domain" description="Cytochrome b5 heme-binding" evidence="8">
    <location>
        <begin position="53"/>
        <end position="157"/>
    </location>
</feature>
<dbReference type="InterPro" id="IPR050577">
    <property type="entry name" value="MAPR/NEUFC/NENF-like"/>
</dbReference>
<dbReference type="SMART" id="SM01117">
    <property type="entry name" value="Cyt-b5"/>
    <property type="match status" value="1"/>
</dbReference>
<keyword evidence="10" id="KW-1185">Reference proteome</keyword>
<dbReference type="FunFam" id="3.10.120.10:FF:000003">
    <property type="entry name" value="membrane-associated progesterone receptor component 1"/>
    <property type="match status" value="1"/>
</dbReference>
<comment type="similarity">
    <text evidence="6">Belongs to the cytochrome b5 family. MAPR subfamily.</text>
</comment>
<proteinExistence type="inferred from homology"/>
<organism evidence="9 10">
    <name type="scientific">Mucor saturninus</name>
    <dbReference type="NCBI Taxonomy" id="64648"/>
    <lineage>
        <taxon>Eukaryota</taxon>
        <taxon>Fungi</taxon>
        <taxon>Fungi incertae sedis</taxon>
        <taxon>Mucoromycota</taxon>
        <taxon>Mucoromycotina</taxon>
        <taxon>Mucoromycetes</taxon>
        <taxon>Mucorales</taxon>
        <taxon>Mucorineae</taxon>
        <taxon>Mucoraceae</taxon>
        <taxon>Mucor</taxon>
    </lineage>
</organism>